<accession>A0ABR1W076</accession>
<evidence type="ECO:0000313" key="9">
    <source>
        <dbReference type="EMBL" id="KAK8076868.1"/>
    </source>
</evidence>
<name>A0ABR1W076_9PEZI</name>
<keyword evidence="5 7" id="KW-1133">Transmembrane helix</keyword>
<feature type="compositionally biased region" description="Gly residues" evidence="8">
    <location>
        <begin position="474"/>
        <end position="483"/>
    </location>
</feature>
<dbReference type="InterPro" id="IPR038869">
    <property type="entry name" value="DLT1"/>
</dbReference>
<evidence type="ECO:0000256" key="5">
    <source>
        <dbReference type="ARBA" id="ARBA00022989"/>
    </source>
</evidence>
<evidence type="ECO:0000256" key="2">
    <source>
        <dbReference type="ARBA" id="ARBA00005550"/>
    </source>
</evidence>
<comment type="caution">
    <text evidence="9">The sequence shown here is derived from an EMBL/GenBank/DDBJ whole genome shotgun (WGS) entry which is preliminary data.</text>
</comment>
<feature type="compositionally biased region" description="Low complexity" evidence="8">
    <location>
        <begin position="368"/>
        <end position="377"/>
    </location>
</feature>
<gene>
    <name evidence="7" type="primary">DLT1</name>
    <name evidence="9" type="ORF">PG996_003038</name>
</gene>
<dbReference type="EMBL" id="JAQQWM010000002">
    <property type="protein sequence ID" value="KAK8076868.1"/>
    <property type="molecule type" value="Genomic_DNA"/>
</dbReference>
<feature type="transmembrane region" description="Helical" evidence="7">
    <location>
        <begin position="63"/>
        <end position="87"/>
    </location>
</feature>
<organism evidence="9 10">
    <name type="scientific">Apiospora saccharicola</name>
    <dbReference type="NCBI Taxonomy" id="335842"/>
    <lineage>
        <taxon>Eukaryota</taxon>
        <taxon>Fungi</taxon>
        <taxon>Dikarya</taxon>
        <taxon>Ascomycota</taxon>
        <taxon>Pezizomycotina</taxon>
        <taxon>Sordariomycetes</taxon>
        <taxon>Xylariomycetidae</taxon>
        <taxon>Amphisphaeriales</taxon>
        <taxon>Apiosporaceae</taxon>
        <taxon>Apiospora</taxon>
    </lineage>
</organism>
<evidence type="ECO:0000256" key="7">
    <source>
        <dbReference type="RuleBase" id="RU367100"/>
    </source>
</evidence>
<evidence type="ECO:0000256" key="4">
    <source>
        <dbReference type="ARBA" id="ARBA00022692"/>
    </source>
</evidence>
<feature type="region of interest" description="Disordered" evidence="8">
    <location>
        <begin position="343"/>
        <end position="506"/>
    </location>
</feature>
<reference evidence="9 10" key="1">
    <citation type="submission" date="2023-01" db="EMBL/GenBank/DDBJ databases">
        <title>Analysis of 21 Apiospora genomes using comparative genomics revels a genus with tremendous synthesis potential of carbohydrate active enzymes and secondary metabolites.</title>
        <authorList>
            <person name="Sorensen T."/>
        </authorList>
    </citation>
    <scope>NUCLEOTIDE SEQUENCE [LARGE SCALE GENOMIC DNA]</scope>
    <source>
        <strain evidence="9 10">CBS 83171</strain>
    </source>
</reference>
<feature type="compositionally biased region" description="Low complexity" evidence="8">
    <location>
        <begin position="444"/>
        <end position="461"/>
    </location>
</feature>
<keyword evidence="6 7" id="KW-0472">Membrane</keyword>
<comment type="caution">
    <text evidence="7">Lacks conserved residue(s) required for the propagation of feature annotation.</text>
</comment>
<comment type="function">
    <text evidence="1 7">Required for growth under high-pressure and low-temperature conditions.</text>
</comment>
<keyword evidence="10" id="KW-1185">Reference proteome</keyword>
<comment type="subcellular location">
    <subcellularLocation>
        <location evidence="7">Membrane</location>
        <topology evidence="7">Multi-pass membrane protein</topology>
    </subcellularLocation>
</comment>
<evidence type="ECO:0000256" key="6">
    <source>
        <dbReference type="ARBA" id="ARBA00023136"/>
    </source>
</evidence>
<dbReference type="PANTHER" id="PTHR40021">
    <property type="entry name" value="DEFECT AT LOW TEMPERATURE PROTEIN 1"/>
    <property type="match status" value="1"/>
</dbReference>
<dbReference type="PANTHER" id="PTHR40021:SF1">
    <property type="entry name" value="DEFECT AT LOW TEMPERATURE PROTEIN 1"/>
    <property type="match status" value="1"/>
</dbReference>
<sequence length="528" mass="57270">MLTASHAPQQPWRIQKQNCIPPFASSTTPCTSCFSSSWSRCCSRSRGDIIRQAYLYTFQYSNIIIISGVYLVSVIIVLFVYFLRLYITRTVLAAIPRNTIPIGKGDVKKQVRQMIAKEVGRSAAIAWEARPKVTGPNEEPHGLGVLAEDNNEFDQNNNEKSSNAGNEKLRRSPFSWPTLKKSPTVESKMGIALPPTKPVWGEIEHNGWGSPNSPDLPNLQYSTVLSELPNLIEAKAVSQAPPDRYASPEQPAFDPDAVAMLQRAPHMGLRDYVLHLTSLGVIPSTQTVSDFLDAYERGRFAPRPLSNAAFRDLMHLFAEVLRNMQPLDPSALNFMDENDANSMYTDSHSNIDDDAPRESSPTTPEGGSLHSMASSSSLRTPVSRITSPRALPKQKRPVMVARNSSGASRAQYGTAPSTPISRMTGGGARSSIITTPGIIGGRLRGLSRSSSTHSGNSNSNSFAQTRPPYSPSTFGGGGSGGRSGSVSRSDGSSLRRSASQNSGGSVIRLSRREDGVDLPYVLRIGDSF</sequence>
<feature type="region of interest" description="Disordered" evidence="8">
    <location>
        <begin position="133"/>
        <end position="181"/>
    </location>
</feature>
<protein>
    <recommendedName>
        <fullName evidence="3 7">Defect at low temperature protein 1</fullName>
    </recommendedName>
</protein>
<dbReference type="Proteomes" id="UP001446871">
    <property type="component" value="Unassembled WGS sequence"/>
</dbReference>
<proteinExistence type="inferred from homology"/>
<evidence type="ECO:0000256" key="3">
    <source>
        <dbReference type="ARBA" id="ARBA00021353"/>
    </source>
</evidence>
<comment type="similarity">
    <text evidence="2 7">Belongs to the DLT1 family.</text>
</comment>
<evidence type="ECO:0000313" key="10">
    <source>
        <dbReference type="Proteomes" id="UP001446871"/>
    </source>
</evidence>
<evidence type="ECO:0000256" key="1">
    <source>
        <dbReference type="ARBA" id="ARBA00002489"/>
    </source>
</evidence>
<evidence type="ECO:0000256" key="8">
    <source>
        <dbReference type="SAM" id="MobiDB-lite"/>
    </source>
</evidence>
<feature type="compositionally biased region" description="Low complexity" evidence="8">
    <location>
        <begin position="484"/>
        <end position="499"/>
    </location>
</feature>
<keyword evidence="4 7" id="KW-0812">Transmembrane</keyword>